<accession>S3CZN0</accession>
<keyword evidence="2" id="KW-1185">Reference proteome</keyword>
<dbReference type="HOGENOM" id="CLU_1434836_0_0_1"/>
<dbReference type="VEuPathDB" id="FungiDB:F503_02568"/>
<protein>
    <submittedName>
        <fullName evidence="1">Uncharacterized protein</fullName>
    </submittedName>
</protein>
<reference evidence="1 2" key="1">
    <citation type="journal article" date="2013" name="BMC Genomics">
        <title>The genome and transcriptome of the pine saprophyte Ophiostoma piceae, and a comparison with the bark beetle-associated pine pathogen Grosmannia clavigera.</title>
        <authorList>
            <person name="Haridas S."/>
            <person name="Wang Y."/>
            <person name="Lim L."/>
            <person name="Massoumi Alamouti S."/>
            <person name="Jackman S."/>
            <person name="Docking R."/>
            <person name="Robertson G."/>
            <person name="Birol I."/>
            <person name="Bohlmann J."/>
            <person name="Breuil C."/>
        </authorList>
    </citation>
    <scope>NUCLEOTIDE SEQUENCE [LARGE SCALE GENOMIC DNA]</scope>
    <source>
        <strain evidence="1 2">UAMH 11346</strain>
    </source>
</reference>
<dbReference type="AlphaFoldDB" id="S3CZN0"/>
<dbReference type="EMBL" id="KE148153">
    <property type="protein sequence ID" value="EPE06440.1"/>
    <property type="molecule type" value="Genomic_DNA"/>
</dbReference>
<dbReference type="Proteomes" id="UP000016923">
    <property type="component" value="Unassembled WGS sequence"/>
</dbReference>
<proteinExistence type="predicted"/>
<sequence>MDIAHGILFLDTRRVPTRRISEAGAHVFTGAGCQLAPNNDLMTDTSISMVLNSSITIHSERDSTKPVLSFPDPRNCPSEVAMSNGITCEIETTDTGTWAQAHAVAYARGCDGQYSQLPIPAGEFDYDDNDKSTVHAPVGDDNGPTLMPDGWLAMKGRSDGIMAAIAVVDSFSNMSSTRCGNEGGQAIGF</sequence>
<name>S3CZN0_OPHP1</name>
<gene>
    <name evidence="1" type="ORF">F503_02568</name>
</gene>
<evidence type="ECO:0000313" key="2">
    <source>
        <dbReference type="Proteomes" id="UP000016923"/>
    </source>
</evidence>
<evidence type="ECO:0000313" key="1">
    <source>
        <dbReference type="EMBL" id="EPE06440.1"/>
    </source>
</evidence>
<organism evidence="1 2">
    <name type="scientific">Ophiostoma piceae (strain UAMH 11346)</name>
    <name type="common">Sap stain fungus</name>
    <dbReference type="NCBI Taxonomy" id="1262450"/>
    <lineage>
        <taxon>Eukaryota</taxon>
        <taxon>Fungi</taxon>
        <taxon>Dikarya</taxon>
        <taxon>Ascomycota</taxon>
        <taxon>Pezizomycotina</taxon>
        <taxon>Sordariomycetes</taxon>
        <taxon>Sordariomycetidae</taxon>
        <taxon>Ophiostomatales</taxon>
        <taxon>Ophiostomataceae</taxon>
        <taxon>Ophiostoma</taxon>
    </lineage>
</organism>